<sequence length="317" mass="34928">MATGKKDVDPLPPADRIKRLYASLVAQVDGGHWKGAERTCDKILRIDPTDADAIQTKLFIYLQKEEYQKALELIDEEPPLNAESKPKLFEKAYALYRLKREADAEAILVEIRRNEEMEADEEEERGVMHLEAQLNYRQGKYQAAYVLYQQLLDTTDPSSEEHHDVQINLQAAQTYLDFLNSGYLQAIDHTLASSPSTATGLKDIENFPPPTIPSHAVTFSIPSTSASEKGPATHEGRTKVRVKRLPKGVVPGVTPPPDPERWIKKSQRSNRPMHGKKAKSRASGATQGFTTEAPVPSGTNGGTGSGSASGGKGRKKK</sequence>
<dbReference type="Proteomes" id="UP001163835">
    <property type="component" value="Unassembled WGS sequence"/>
</dbReference>
<accession>A0ACC1TTG8</accession>
<proteinExistence type="predicted"/>
<dbReference type="EMBL" id="MU795272">
    <property type="protein sequence ID" value="KAJ3807824.1"/>
    <property type="molecule type" value="Genomic_DNA"/>
</dbReference>
<organism evidence="1 2">
    <name type="scientific">Lentinula aff. lateritia</name>
    <dbReference type="NCBI Taxonomy" id="2804960"/>
    <lineage>
        <taxon>Eukaryota</taxon>
        <taxon>Fungi</taxon>
        <taxon>Dikarya</taxon>
        <taxon>Basidiomycota</taxon>
        <taxon>Agaricomycotina</taxon>
        <taxon>Agaricomycetes</taxon>
        <taxon>Agaricomycetidae</taxon>
        <taxon>Agaricales</taxon>
        <taxon>Marasmiineae</taxon>
        <taxon>Omphalotaceae</taxon>
        <taxon>Lentinula</taxon>
    </lineage>
</organism>
<protein>
    <submittedName>
        <fullName evidence="1">Uncharacterized protein</fullName>
    </submittedName>
</protein>
<evidence type="ECO:0000313" key="2">
    <source>
        <dbReference type="Proteomes" id="UP001163835"/>
    </source>
</evidence>
<name>A0ACC1TTG8_9AGAR</name>
<gene>
    <name evidence="1" type="ORF">F5876DRAFT_79356</name>
</gene>
<reference evidence="1" key="1">
    <citation type="submission" date="2022-09" db="EMBL/GenBank/DDBJ databases">
        <title>A Global Phylogenomic Analysis of the Shiitake Genus Lentinula.</title>
        <authorList>
            <consortium name="DOE Joint Genome Institute"/>
            <person name="Sierra-Patev S."/>
            <person name="Min B."/>
            <person name="Naranjo-Ortiz M."/>
            <person name="Looney B."/>
            <person name="Konkel Z."/>
            <person name="Slot J.C."/>
            <person name="Sakamoto Y."/>
            <person name="Steenwyk J.L."/>
            <person name="Rokas A."/>
            <person name="Carro J."/>
            <person name="Camarero S."/>
            <person name="Ferreira P."/>
            <person name="Molpeceres G."/>
            <person name="Ruiz-Duenas F.J."/>
            <person name="Serrano A."/>
            <person name="Henrissat B."/>
            <person name="Drula E."/>
            <person name="Hughes K.W."/>
            <person name="Mata J.L."/>
            <person name="Ishikawa N.K."/>
            <person name="Vargas-Isla R."/>
            <person name="Ushijima S."/>
            <person name="Smith C.A."/>
            <person name="Ahrendt S."/>
            <person name="Andreopoulos W."/>
            <person name="He G."/>
            <person name="Labutti K."/>
            <person name="Lipzen A."/>
            <person name="Ng V."/>
            <person name="Riley R."/>
            <person name="Sandor L."/>
            <person name="Barry K."/>
            <person name="Martinez A.T."/>
            <person name="Xiao Y."/>
            <person name="Gibbons J.G."/>
            <person name="Terashima K."/>
            <person name="Grigoriev I.V."/>
            <person name="Hibbett D.S."/>
        </authorList>
    </citation>
    <scope>NUCLEOTIDE SEQUENCE</scope>
    <source>
        <strain evidence="1">TMI1499</strain>
    </source>
</reference>
<keyword evidence="2" id="KW-1185">Reference proteome</keyword>
<evidence type="ECO:0000313" key="1">
    <source>
        <dbReference type="EMBL" id="KAJ3807824.1"/>
    </source>
</evidence>
<comment type="caution">
    <text evidence="1">The sequence shown here is derived from an EMBL/GenBank/DDBJ whole genome shotgun (WGS) entry which is preliminary data.</text>
</comment>